<evidence type="ECO:0000256" key="1">
    <source>
        <dbReference type="ARBA" id="ARBA00001947"/>
    </source>
</evidence>
<evidence type="ECO:0000256" key="5">
    <source>
        <dbReference type="ARBA" id="ARBA00023002"/>
    </source>
</evidence>
<evidence type="ECO:0000256" key="4">
    <source>
        <dbReference type="ARBA" id="ARBA00022833"/>
    </source>
</evidence>
<evidence type="ECO:0000256" key="3">
    <source>
        <dbReference type="ARBA" id="ARBA00022723"/>
    </source>
</evidence>
<dbReference type="InterPro" id="IPR020843">
    <property type="entry name" value="ER"/>
</dbReference>
<dbReference type="GO" id="GO:0008270">
    <property type="term" value="F:zinc ion binding"/>
    <property type="evidence" value="ECO:0007669"/>
    <property type="project" value="InterPro"/>
</dbReference>
<dbReference type="PANTHER" id="PTHR43350:SF11">
    <property type="entry name" value="ENOYL REDUCTASE (ER) DOMAIN-CONTAINING PROTEIN"/>
    <property type="match status" value="1"/>
</dbReference>
<dbReference type="EMBL" id="JAPDRN010000005">
    <property type="protein sequence ID" value="KAJ9645027.1"/>
    <property type="molecule type" value="Genomic_DNA"/>
</dbReference>
<dbReference type="Pfam" id="PF08240">
    <property type="entry name" value="ADH_N"/>
    <property type="match status" value="1"/>
</dbReference>
<dbReference type="FunFam" id="3.40.50.720:FF:000003">
    <property type="entry name" value="S-(hydroxymethyl)glutathione dehydrogenase"/>
    <property type="match status" value="1"/>
</dbReference>
<organism evidence="8 9">
    <name type="scientific">Knufia peltigerae</name>
    <dbReference type="NCBI Taxonomy" id="1002370"/>
    <lineage>
        <taxon>Eukaryota</taxon>
        <taxon>Fungi</taxon>
        <taxon>Dikarya</taxon>
        <taxon>Ascomycota</taxon>
        <taxon>Pezizomycotina</taxon>
        <taxon>Eurotiomycetes</taxon>
        <taxon>Chaetothyriomycetidae</taxon>
        <taxon>Chaetothyriales</taxon>
        <taxon>Trichomeriaceae</taxon>
        <taxon>Knufia</taxon>
    </lineage>
</organism>
<dbReference type="PANTHER" id="PTHR43350">
    <property type="entry name" value="NAD-DEPENDENT ALCOHOL DEHYDROGENASE"/>
    <property type="match status" value="1"/>
</dbReference>
<dbReference type="Proteomes" id="UP001172681">
    <property type="component" value="Unassembled WGS sequence"/>
</dbReference>
<proteinExistence type="inferred from homology"/>
<comment type="caution">
    <text evidence="8">The sequence shown here is derived from an EMBL/GenBank/DDBJ whole genome shotgun (WGS) entry which is preliminary data.</text>
</comment>
<dbReference type="InterPro" id="IPR011032">
    <property type="entry name" value="GroES-like_sf"/>
</dbReference>
<keyword evidence="5" id="KW-0560">Oxidoreductase</keyword>
<reference evidence="8" key="1">
    <citation type="submission" date="2022-10" db="EMBL/GenBank/DDBJ databases">
        <title>Culturing micro-colonial fungi from biological soil crusts in the Mojave desert and describing Neophaeococcomyces mojavensis, and introducing the new genera and species Taxawa tesnikishii.</title>
        <authorList>
            <person name="Kurbessoian T."/>
            <person name="Stajich J.E."/>
        </authorList>
    </citation>
    <scope>NUCLEOTIDE SEQUENCE</scope>
    <source>
        <strain evidence="8">TK_35</strain>
    </source>
</reference>
<dbReference type="SMART" id="SM00829">
    <property type="entry name" value="PKS_ER"/>
    <property type="match status" value="1"/>
</dbReference>
<dbReference type="Gene3D" id="3.90.180.10">
    <property type="entry name" value="Medium-chain alcohol dehydrogenases, catalytic domain"/>
    <property type="match status" value="1"/>
</dbReference>
<gene>
    <name evidence="8" type="ORF">H2204_001489</name>
</gene>
<keyword evidence="3 6" id="KW-0479">Metal-binding</keyword>
<dbReference type="CDD" id="cd08278">
    <property type="entry name" value="benzyl_alcohol_DH"/>
    <property type="match status" value="1"/>
</dbReference>
<keyword evidence="9" id="KW-1185">Reference proteome</keyword>
<name>A0AA38YDC4_9EURO</name>
<dbReference type="Gene3D" id="3.40.50.720">
    <property type="entry name" value="NAD(P)-binding Rossmann-like Domain"/>
    <property type="match status" value="1"/>
</dbReference>
<dbReference type="InterPro" id="IPR036291">
    <property type="entry name" value="NAD(P)-bd_dom_sf"/>
</dbReference>
<evidence type="ECO:0000313" key="9">
    <source>
        <dbReference type="Proteomes" id="UP001172681"/>
    </source>
</evidence>
<dbReference type="GO" id="GO:0016491">
    <property type="term" value="F:oxidoreductase activity"/>
    <property type="evidence" value="ECO:0007669"/>
    <property type="project" value="UniProtKB-KW"/>
</dbReference>
<dbReference type="SUPFAM" id="SSF51735">
    <property type="entry name" value="NAD(P)-binding Rossmann-fold domains"/>
    <property type="match status" value="1"/>
</dbReference>
<comment type="cofactor">
    <cofactor evidence="1 6">
        <name>Zn(2+)</name>
        <dbReference type="ChEBI" id="CHEBI:29105"/>
    </cofactor>
</comment>
<dbReference type="AlphaFoldDB" id="A0AA38YDC4"/>
<feature type="domain" description="Enoyl reductase (ER)" evidence="7">
    <location>
        <begin position="19"/>
        <end position="399"/>
    </location>
</feature>
<protein>
    <recommendedName>
        <fullName evidence="7">Enoyl reductase (ER) domain-containing protein</fullName>
    </recommendedName>
</protein>
<evidence type="ECO:0000256" key="2">
    <source>
        <dbReference type="ARBA" id="ARBA00008072"/>
    </source>
</evidence>
<dbReference type="InterPro" id="IPR013154">
    <property type="entry name" value="ADH-like_N"/>
</dbReference>
<dbReference type="Pfam" id="PF00107">
    <property type="entry name" value="ADH_zinc_N"/>
    <property type="match status" value="1"/>
</dbReference>
<keyword evidence="4 6" id="KW-0862">Zinc</keyword>
<evidence type="ECO:0000256" key="6">
    <source>
        <dbReference type="RuleBase" id="RU361277"/>
    </source>
</evidence>
<comment type="similarity">
    <text evidence="2 6">Belongs to the zinc-containing alcohol dehydrogenase family.</text>
</comment>
<dbReference type="SUPFAM" id="SSF50129">
    <property type="entry name" value="GroES-like"/>
    <property type="match status" value="1"/>
</dbReference>
<dbReference type="InterPro" id="IPR013149">
    <property type="entry name" value="ADH-like_C"/>
</dbReference>
<dbReference type="InterPro" id="IPR002328">
    <property type="entry name" value="ADH_Zn_CS"/>
</dbReference>
<dbReference type="PROSITE" id="PS00059">
    <property type="entry name" value="ADH_ZINC"/>
    <property type="match status" value="1"/>
</dbReference>
<evidence type="ECO:0000259" key="7">
    <source>
        <dbReference type="SMART" id="SM00829"/>
    </source>
</evidence>
<accession>A0AA38YDC4</accession>
<sequence>MSSNTATTTTTTTALVLPDIDKPLLLRQVQLNGPLQDEVLVEIQATGICHTDLSCMNGTLPISSTPAVLGHEGAGIVLSVGTHVQHVNPGDKVLLSINHCGGCVHCSSGHPNYCVEGMPRNFGGGRSSRRLDSDKVEGGSSFAHTIHLVGNDVPSSSSSTATPCFGNFFGQSSFSRLAIVNGSCAVKVPRETDLALFAPLGCGISTGVGCVLNTLDVQPRSTVAVFGAGSVGLAAVMAARLRKADVIIAVDLRETRLELAKNLGATHVICAAKEDVLARINQVTKTDEGVNYAVDCTGVPAVIETMMDCLAIRGRAAQVGIPTPDKTVPVKILQHLLKGQQYVGCAGGDCVAGEMIPYLLTQQKEGKFPLEKMVSYYDVKDHQRAFDDVKSGKVVKAVISWDSLPSCIQ</sequence>
<evidence type="ECO:0000313" key="8">
    <source>
        <dbReference type="EMBL" id="KAJ9645027.1"/>
    </source>
</evidence>